<feature type="transmembrane region" description="Helical" evidence="2">
    <location>
        <begin position="7"/>
        <end position="29"/>
    </location>
</feature>
<feature type="compositionally biased region" description="Acidic residues" evidence="1">
    <location>
        <begin position="48"/>
        <end position="74"/>
    </location>
</feature>
<dbReference type="OrthoDB" id="1936592at2"/>
<dbReference type="GeneID" id="96230312"/>
<feature type="compositionally biased region" description="Basic and acidic residues" evidence="1">
    <location>
        <begin position="75"/>
        <end position="92"/>
    </location>
</feature>
<evidence type="ECO:0000259" key="3">
    <source>
        <dbReference type="Pfam" id="PF13349"/>
    </source>
</evidence>
<evidence type="ECO:0000256" key="1">
    <source>
        <dbReference type="SAM" id="MobiDB-lite"/>
    </source>
</evidence>
<dbReference type="EMBL" id="QRHW01000009">
    <property type="protein sequence ID" value="RHG09142.1"/>
    <property type="molecule type" value="Genomic_DNA"/>
</dbReference>
<protein>
    <recommendedName>
        <fullName evidence="3">DUF4097 domain-containing protein</fullName>
    </recommendedName>
</protein>
<dbReference type="Proteomes" id="UP000284112">
    <property type="component" value="Unassembled WGS sequence"/>
</dbReference>
<feature type="region of interest" description="Disordered" evidence="1">
    <location>
        <begin position="47"/>
        <end position="96"/>
    </location>
</feature>
<evidence type="ECO:0000313" key="6">
    <source>
        <dbReference type="Proteomes" id="UP000095485"/>
    </source>
</evidence>
<evidence type="ECO:0000313" key="5">
    <source>
        <dbReference type="EMBL" id="RHG09142.1"/>
    </source>
</evidence>
<dbReference type="EMBL" id="CZAY01000029">
    <property type="protein sequence ID" value="CUQ17117.1"/>
    <property type="molecule type" value="Genomic_DNA"/>
</dbReference>
<evidence type="ECO:0000313" key="7">
    <source>
        <dbReference type="Proteomes" id="UP000284112"/>
    </source>
</evidence>
<gene>
    <name evidence="5" type="ORF">DW641_07230</name>
    <name evidence="4" type="ORF">ERS852526_03039</name>
</gene>
<dbReference type="InterPro" id="IPR025164">
    <property type="entry name" value="Toastrack_DUF4097"/>
</dbReference>
<sequence>MKKRWKIFWIVCGSMFLAGIICCSVSWGMGTTLTDIARQFPHGIGWISEDEDWDDADEEDEEDIEDDQDEEDDQNERKQEETAASQEKETMKDATGIIEGNGKAAYQNIREIKSTVGAGRIHLKTQPDTDEITVESKDTHKKLGFRAYAKDGILYLTSNKKITKTRNVGKGTITVTLPADIELEEVELNLKAGELKAEQILAKDLEVNAGAGEVNILEFSADKAEFKCGAGSVTAAGDAKKKIDADCGVGEINLKLKGNQNDYNYDLDCGIGEIQCGDYSFSGFGRENSIDNGADKKMDIDCGIGSINVTFMEQM</sequence>
<reference evidence="4 6" key="1">
    <citation type="submission" date="2015-09" db="EMBL/GenBank/DDBJ databases">
        <authorList>
            <consortium name="Pathogen Informatics"/>
        </authorList>
    </citation>
    <scope>NUCLEOTIDE SEQUENCE [LARGE SCALE GENOMIC DNA]</scope>
    <source>
        <strain evidence="4 6">2789STDY5834914</strain>
    </source>
</reference>
<evidence type="ECO:0000313" key="4">
    <source>
        <dbReference type="EMBL" id="CUQ17117.1"/>
    </source>
</evidence>
<dbReference type="RefSeq" id="WP_055284654.1">
    <property type="nucleotide sequence ID" value="NZ_CZAY01000029.1"/>
</dbReference>
<organism evidence="4 6">
    <name type="scientific">Dorea longicatena</name>
    <dbReference type="NCBI Taxonomy" id="88431"/>
    <lineage>
        <taxon>Bacteria</taxon>
        <taxon>Bacillati</taxon>
        <taxon>Bacillota</taxon>
        <taxon>Clostridia</taxon>
        <taxon>Lachnospirales</taxon>
        <taxon>Lachnospiraceae</taxon>
        <taxon>Dorea</taxon>
    </lineage>
</organism>
<reference evidence="5 7" key="2">
    <citation type="submission" date="2018-08" db="EMBL/GenBank/DDBJ databases">
        <title>A genome reference for cultivated species of the human gut microbiota.</title>
        <authorList>
            <person name="Zou Y."/>
            <person name="Xue W."/>
            <person name="Luo G."/>
        </authorList>
    </citation>
    <scope>NUCLEOTIDE SEQUENCE [LARGE SCALE GENOMIC DNA]</scope>
    <source>
        <strain evidence="5 7">AM23-13</strain>
    </source>
</reference>
<accession>A0A174UAG7</accession>
<dbReference type="Pfam" id="PF13349">
    <property type="entry name" value="DUF4097"/>
    <property type="match status" value="1"/>
</dbReference>
<name>A0A174UAG7_9FIRM</name>
<evidence type="ECO:0000256" key="2">
    <source>
        <dbReference type="SAM" id="Phobius"/>
    </source>
</evidence>
<feature type="domain" description="DUF4097" evidence="3">
    <location>
        <begin position="126"/>
        <end position="254"/>
    </location>
</feature>
<keyword evidence="2" id="KW-0812">Transmembrane</keyword>
<dbReference type="STRING" id="88431.ERS852423_02960"/>
<dbReference type="AlphaFoldDB" id="A0A174UAG7"/>
<dbReference type="Gene3D" id="2.160.20.120">
    <property type="match status" value="1"/>
</dbReference>
<proteinExistence type="predicted"/>
<dbReference type="Proteomes" id="UP000095485">
    <property type="component" value="Unassembled WGS sequence"/>
</dbReference>
<keyword evidence="2" id="KW-1133">Transmembrane helix</keyword>
<keyword evidence="2" id="KW-0472">Membrane</keyword>